<dbReference type="RefSeq" id="WP_143528199.1">
    <property type="nucleotide sequence ID" value="NZ_AP019791.1"/>
</dbReference>
<dbReference type="OrthoDB" id="5243383at2"/>
<keyword evidence="1" id="KW-0472">Membrane</keyword>
<evidence type="ECO:0000256" key="1">
    <source>
        <dbReference type="SAM" id="Phobius"/>
    </source>
</evidence>
<evidence type="ECO:0000313" key="3">
    <source>
        <dbReference type="Proteomes" id="UP000318065"/>
    </source>
</evidence>
<feature type="transmembrane region" description="Helical" evidence="1">
    <location>
        <begin position="37"/>
        <end position="60"/>
    </location>
</feature>
<dbReference type="InterPro" id="IPR011990">
    <property type="entry name" value="TPR-like_helical_dom_sf"/>
</dbReference>
<protein>
    <submittedName>
        <fullName evidence="2">Uncharacterized protein</fullName>
    </submittedName>
</protein>
<dbReference type="Pfam" id="PF13174">
    <property type="entry name" value="TPR_6"/>
    <property type="match status" value="1"/>
</dbReference>
<dbReference type="SMART" id="SM00028">
    <property type="entry name" value="TPR"/>
    <property type="match status" value="2"/>
</dbReference>
<evidence type="ECO:0000313" key="2">
    <source>
        <dbReference type="EMBL" id="BBL80161.1"/>
    </source>
</evidence>
<accession>A0A510HJH8</accession>
<feature type="transmembrane region" description="Helical" evidence="1">
    <location>
        <begin position="66"/>
        <end position="84"/>
    </location>
</feature>
<proteinExistence type="predicted"/>
<dbReference type="Gene3D" id="1.25.40.10">
    <property type="entry name" value="Tetratricopeptide repeat domain"/>
    <property type="match status" value="1"/>
</dbReference>
<dbReference type="SUPFAM" id="SSF48452">
    <property type="entry name" value="TPR-like"/>
    <property type="match status" value="1"/>
</dbReference>
<dbReference type="Proteomes" id="UP000318065">
    <property type="component" value="Chromosome"/>
</dbReference>
<gene>
    <name evidence="2" type="ORF">RxyAA322_20150</name>
</gene>
<keyword evidence="1" id="KW-0812">Transmembrane</keyword>
<keyword evidence="3" id="KW-1185">Reference proteome</keyword>
<feature type="transmembrane region" description="Helical" evidence="1">
    <location>
        <begin position="6"/>
        <end position="25"/>
    </location>
</feature>
<organism evidence="2 3">
    <name type="scientific">Rubrobacter xylanophilus</name>
    <dbReference type="NCBI Taxonomy" id="49319"/>
    <lineage>
        <taxon>Bacteria</taxon>
        <taxon>Bacillati</taxon>
        <taxon>Actinomycetota</taxon>
        <taxon>Rubrobacteria</taxon>
        <taxon>Rubrobacterales</taxon>
        <taxon>Rubrobacteraceae</taxon>
        <taxon>Rubrobacter</taxon>
    </lineage>
</organism>
<dbReference type="EMBL" id="AP019791">
    <property type="protein sequence ID" value="BBL80161.1"/>
    <property type="molecule type" value="Genomic_DNA"/>
</dbReference>
<reference evidence="2" key="1">
    <citation type="journal article" date="2019" name="Microbiol. Resour. Announc.">
        <title>Complete Genome Sequence of Rubrobacter xylanophilus Strain AA3-22, Isolated from Arima Onsen in Japan.</title>
        <authorList>
            <person name="Tomariguchi N."/>
            <person name="Miyazaki K."/>
        </authorList>
    </citation>
    <scope>NUCLEOTIDE SEQUENCE [LARGE SCALE GENOMIC DNA]</scope>
    <source>
        <strain evidence="2">AA3-22</strain>
    </source>
</reference>
<keyword evidence="1" id="KW-1133">Transmembrane helix</keyword>
<dbReference type="AlphaFoldDB" id="A0A510HJH8"/>
<sequence>MNLLYSTLAALAVLGAFVVLIWRQNRDLLRARAHRDFFLRLIPPLSTGVFVVGLPLVLRLATTENYGAVLLVYLGGAAALTAIISRSVAPEERRAVSAFRKGDYEQAAAIYEELISRRPLARHYSALAACMDAAGNPHAALEAAEHAIKLDPKLGIAYYNRASALAALGENRRARSDLEMVFRTDSNRRLRRAAEAALRSLEEKG</sequence>
<dbReference type="InterPro" id="IPR019734">
    <property type="entry name" value="TPR_rpt"/>
</dbReference>
<name>A0A510HJH8_9ACTN</name>